<dbReference type="AlphaFoldDB" id="A0A2A7UU21"/>
<evidence type="ECO:0000313" key="2">
    <source>
        <dbReference type="Proteomes" id="UP000220246"/>
    </source>
</evidence>
<organism evidence="1 2">
    <name type="scientific">Comamonas terrigena</name>
    <dbReference type="NCBI Taxonomy" id="32013"/>
    <lineage>
        <taxon>Bacteria</taxon>
        <taxon>Pseudomonadati</taxon>
        <taxon>Pseudomonadota</taxon>
        <taxon>Betaproteobacteria</taxon>
        <taxon>Burkholderiales</taxon>
        <taxon>Comamonadaceae</taxon>
        <taxon>Comamonas</taxon>
    </lineage>
</organism>
<dbReference type="RefSeq" id="WP_066539153.1">
    <property type="nucleotide sequence ID" value="NZ_DAMCYT010000006.1"/>
</dbReference>
<proteinExistence type="predicted"/>
<accession>A0A2A7UU21</accession>
<keyword evidence="2" id="KW-1185">Reference proteome</keyword>
<dbReference type="Proteomes" id="UP000220246">
    <property type="component" value="Unassembled WGS sequence"/>
</dbReference>
<sequence length="119" mass="12713">MSTHSFQLPFFTIGDLDGLSGDDTTRTAHIDIPADCLPVAATLRSARQWLVEQHPAVDMECAADLPLRGFFSFQGPQGHEGLNVDSAQLVAIDEGFVVRASLDNGVCVETDVLSLDGLA</sequence>
<name>A0A2A7UU21_COMTR</name>
<comment type="caution">
    <text evidence="1">The sequence shown here is derived from an EMBL/GenBank/DDBJ whole genome shotgun (WGS) entry which is preliminary data.</text>
</comment>
<protein>
    <submittedName>
        <fullName evidence="1">Uncharacterized protein</fullName>
    </submittedName>
</protein>
<reference evidence="2" key="1">
    <citation type="submission" date="2017-09" db="EMBL/GenBank/DDBJ databases">
        <title>FDA dAtabase for Regulatory Grade micrObial Sequences (FDA-ARGOS): Supporting development and validation of Infectious Disease Dx tests.</title>
        <authorList>
            <person name="Minogue T."/>
            <person name="Wolcott M."/>
            <person name="Wasieloski L."/>
            <person name="Aguilar W."/>
            <person name="Moore D."/>
            <person name="Tallon L."/>
            <person name="Sadzewicz L."/>
            <person name="Ott S."/>
            <person name="Zhao X."/>
            <person name="Nagaraj S."/>
            <person name="Vavikolanu K."/>
            <person name="Aluvathingal J."/>
            <person name="Nadendla S."/>
            <person name="Sichtig H."/>
        </authorList>
    </citation>
    <scope>NUCLEOTIDE SEQUENCE [LARGE SCALE GENOMIC DNA]</scope>
    <source>
        <strain evidence="2">FDAARGOS_394</strain>
    </source>
</reference>
<dbReference type="OrthoDB" id="8794784at2"/>
<gene>
    <name evidence="1" type="ORF">CRM82_08820</name>
</gene>
<dbReference type="GeneID" id="80800704"/>
<evidence type="ECO:0000313" key="1">
    <source>
        <dbReference type="EMBL" id="PEH88691.1"/>
    </source>
</evidence>
<dbReference type="EMBL" id="PDEA01000001">
    <property type="protein sequence ID" value="PEH88691.1"/>
    <property type="molecule type" value="Genomic_DNA"/>
</dbReference>